<dbReference type="AlphaFoldDB" id="A0A485KKR2"/>
<dbReference type="GO" id="GO:0005506">
    <property type="term" value="F:iron ion binding"/>
    <property type="evidence" value="ECO:0007669"/>
    <property type="project" value="InterPro"/>
</dbReference>
<evidence type="ECO:0000256" key="4">
    <source>
        <dbReference type="ARBA" id="ARBA00023002"/>
    </source>
</evidence>
<dbReference type="Gene3D" id="1.10.630.10">
    <property type="entry name" value="Cytochrome P450"/>
    <property type="match status" value="1"/>
</dbReference>
<evidence type="ECO:0000313" key="10">
    <source>
        <dbReference type="EMBL" id="VFT85513.1"/>
    </source>
</evidence>
<dbReference type="OrthoDB" id="2843at2759"/>
<keyword evidence="8" id="KW-1133">Transmembrane helix</keyword>
<evidence type="ECO:0000313" key="11">
    <source>
        <dbReference type="Proteomes" id="UP000332933"/>
    </source>
</evidence>
<protein>
    <submittedName>
        <fullName evidence="10">Aste57867_8627 protein</fullName>
    </submittedName>
</protein>
<keyword evidence="3 7" id="KW-0479">Metal-binding</keyword>
<dbReference type="PANTHER" id="PTHR24291:SF50">
    <property type="entry name" value="BIFUNCTIONAL ALBAFLAVENONE MONOOXYGENASE_TERPENE SYNTHASE"/>
    <property type="match status" value="1"/>
</dbReference>
<evidence type="ECO:0000256" key="7">
    <source>
        <dbReference type="PIRSR" id="PIRSR602401-1"/>
    </source>
</evidence>
<gene>
    <name evidence="10" type="primary">Aste57867_8627</name>
    <name evidence="9" type="ORF">As57867_008593</name>
    <name evidence="10" type="ORF">ASTE57867_8627</name>
</gene>
<dbReference type="EMBL" id="CAADRA010005130">
    <property type="protein sequence ID" value="VFT85513.1"/>
    <property type="molecule type" value="Genomic_DNA"/>
</dbReference>
<dbReference type="PANTHER" id="PTHR24291">
    <property type="entry name" value="CYTOCHROME P450 FAMILY 4"/>
    <property type="match status" value="1"/>
</dbReference>
<dbReference type="GO" id="GO:0020037">
    <property type="term" value="F:heme binding"/>
    <property type="evidence" value="ECO:0007669"/>
    <property type="project" value="InterPro"/>
</dbReference>
<accession>A0A485KKR2</accession>
<dbReference type="SUPFAM" id="SSF48264">
    <property type="entry name" value="Cytochrome P450"/>
    <property type="match status" value="1"/>
</dbReference>
<evidence type="ECO:0000256" key="6">
    <source>
        <dbReference type="ARBA" id="ARBA00023033"/>
    </source>
</evidence>
<keyword evidence="8" id="KW-0812">Transmembrane</keyword>
<dbReference type="PRINTS" id="PR00385">
    <property type="entry name" value="P450"/>
</dbReference>
<sequence>MQWVLVEVVSRPLILSSLRAEVDRVMERHETLFIWDAIQELTFTTAVIQETLRLNTIVFQLIRRLAEADDRVPMLDGSTIYLPKGTAVDTNTAILHRNPAYWANPRSFVPDRFVPESPEWTADERLRQGRSHAFVFMLFSIGTMICFGQRFAMTQMQAVVASLVHKYEFAVDHDADVRHKSMA</sequence>
<keyword evidence="2 7" id="KW-0349">Heme</keyword>
<feature type="transmembrane region" description="Helical" evidence="8">
    <location>
        <begin position="133"/>
        <end position="152"/>
    </location>
</feature>
<comment type="cofactor">
    <cofactor evidence="7">
        <name>heme</name>
        <dbReference type="ChEBI" id="CHEBI:30413"/>
    </cofactor>
</comment>
<dbReference type="InterPro" id="IPR050196">
    <property type="entry name" value="Cytochrome_P450_Monoox"/>
</dbReference>
<dbReference type="InterPro" id="IPR001128">
    <property type="entry name" value="Cyt_P450"/>
</dbReference>
<comment type="similarity">
    <text evidence="1">Belongs to the cytochrome P450 family.</text>
</comment>
<dbReference type="PRINTS" id="PR00463">
    <property type="entry name" value="EP450I"/>
</dbReference>
<keyword evidence="5 7" id="KW-0408">Iron</keyword>
<dbReference type="GO" id="GO:0004497">
    <property type="term" value="F:monooxygenase activity"/>
    <property type="evidence" value="ECO:0007669"/>
    <property type="project" value="UniProtKB-KW"/>
</dbReference>
<keyword evidence="6" id="KW-0503">Monooxygenase</keyword>
<name>A0A485KKR2_9STRA</name>
<evidence type="ECO:0000256" key="8">
    <source>
        <dbReference type="SAM" id="Phobius"/>
    </source>
</evidence>
<organism evidence="10 11">
    <name type="scientific">Aphanomyces stellatus</name>
    <dbReference type="NCBI Taxonomy" id="120398"/>
    <lineage>
        <taxon>Eukaryota</taxon>
        <taxon>Sar</taxon>
        <taxon>Stramenopiles</taxon>
        <taxon>Oomycota</taxon>
        <taxon>Saprolegniomycetes</taxon>
        <taxon>Saprolegniales</taxon>
        <taxon>Verrucalvaceae</taxon>
        <taxon>Aphanomyces</taxon>
    </lineage>
</organism>
<dbReference type="EMBL" id="VJMH01005109">
    <property type="protein sequence ID" value="KAF0700875.1"/>
    <property type="molecule type" value="Genomic_DNA"/>
</dbReference>
<dbReference type="GO" id="GO:0016705">
    <property type="term" value="F:oxidoreductase activity, acting on paired donors, with incorporation or reduction of molecular oxygen"/>
    <property type="evidence" value="ECO:0007669"/>
    <property type="project" value="InterPro"/>
</dbReference>
<proteinExistence type="inferred from homology"/>
<dbReference type="InterPro" id="IPR036396">
    <property type="entry name" value="Cyt_P450_sf"/>
</dbReference>
<evidence type="ECO:0000256" key="5">
    <source>
        <dbReference type="ARBA" id="ARBA00023004"/>
    </source>
</evidence>
<evidence type="ECO:0000256" key="3">
    <source>
        <dbReference type="ARBA" id="ARBA00022723"/>
    </source>
</evidence>
<reference evidence="10 11" key="1">
    <citation type="submission" date="2019-03" db="EMBL/GenBank/DDBJ databases">
        <authorList>
            <person name="Gaulin E."/>
            <person name="Dumas B."/>
        </authorList>
    </citation>
    <scope>NUCLEOTIDE SEQUENCE [LARGE SCALE GENOMIC DNA]</scope>
    <source>
        <strain evidence="10">CBS 568.67</strain>
    </source>
</reference>
<feature type="binding site" description="axial binding residue" evidence="7">
    <location>
        <position position="146"/>
    </location>
    <ligand>
        <name>heme</name>
        <dbReference type="ChEBI" id="CHEBI:30413"/>
    </ligand>
    <ligandPart>
        <name>Fe</name>
        <dbReference type="ChEBI" id="CHEBI:18248"/>
    </ligandPart>
</feature>
<dbReference type="InterPro" id="IPR002401">
    <property type="entry name" value="Cyt_P450_E_grp-I"/>
</dbReference>
<evidence type="ECO:0000256" key="1">
    <source>
        <dbReference type="ARBA" id="ARBA00010617"/>
    </source>
</evidence>
<keyword evidence="11" id="KW-1185">Reference proteome</keyword>
<dbReference type="Pfam" id="PF00067">
    <property type="entry name" value="p450"/>
    <property type="match status" value="1"/>
</dbReference>
<dbReference type="Proteomes" id="UP000332933">
    <property type="component" value="Unassembled WGS sequence"/>
</dbReference>
<evidence type="ECO:0000313" key="9">
    <source>
        <dbReference type="EMBL" id="KAF0700875.1"/>
    </source>
</evidence>
<keyword evidence="8" id="KW-0472">Membrane</keyword>
<reference evidence="9" key="2">
    <citation type="submission" date="2019-06" db="EMBL/GenBank/DDBJ databases">
        <title>Genomics analysis of Aphanomyces spp. identifies a new class of oomycete effector associated with host adaptation.</title>
        <authorList>
            <person name="Gaulin E."/>
        </authorList>
    </citation>
    <scope>NUCLEOTIDE SEQUENCE</scope>
    <source>
        <strain evidence="9">CBS 578.67</strain>
    </source>
</reference>
<keyword evidence="4" id="KW-0560">Oxidoreductase</keyword>
<evidence type="ECO:0000256" key="2">
    <source>
        <dbReference type="ARBA" id="ARBA00022617"/>
    </source>
</evidence>